<reference evidence="2 3" key="1">
    <citation type="submission" date="2019-06" db="EMBL/GenBank/DDBJ databases">
        <title>Sorghum-associated microbial communities from plants grown in Nebraska, USA.</title>
        <authorList>
            <person name="Schachtman D."/>
        </authorList>
    </citation>
    <scope>NUCLEOTIDE SEQUENCE [LARGE SCALE GENOMIC DNA]</scope>
    <source>
        <strain evidence="2 3">1225</strain>
    </source>
</reference>
<evidence type="ECO:0000259" key="1">
    <source>
        <dbReference type="Pfam" id="PF12728"/>
    </source>
</evidence>
<evidence type="ECO:0000313" key="3">
    <source>
        <dbReference type="Proteomes" id="UP000320653"/>
    </source>
</evidence>
<dbReference type="OrthoDB" id="7365539at2"/>
<dbReference type="AlphaFoldDB" id="A0A561QGY8"/>
<proteinExistence type="predicted"/>
<feature type="domain" description="Helix-turn-helix" evidence="1">
    <location>
        <begin position="17"/>
        <end position="62"/>
    </location>
</feature>
<dbReference type="Pfam" id="PF12728">
    <property type="entry name" value="HTH_17"/>
    <property type="match status" value="1"/>
</dbReference>
<dbReference type="EMBL" id="VIWP01000007">
    <property type="protein sequence ID" value="TWF49640.1"/>
    <property type="molecule type" value="Genomic_DNA"/>
</dbReference>
<keyword evidence="3" id="KW-1185">Reference proteome</keyword>
<organism evidence="2 3">
    <name type="scientific">Neorhizobium alkalisoli</name>
    <dbReference type="NCBI Taxonomy" id="528178"/>
    <lineage>
        <taxon>Bacteria</taxon>
        <taxon>Pseudomonadati</taxon>
        <taxon>Pseudomonadota</taxon>
        <taxon>Alphaproteobacteria</taxon>
        <taxon>Hyphomicrobiales</taxon>
        <taxon>Rhizobiaceae</taxon>
        <taxon>Rhizobium/Agrobacterium group</taxon>
        <taxon>Neorhizobium</taxon>
    </lineage>
</organism>
<evidence type="ECO:0000313" key="2">
    <source>
        <dbReference type="EMBL" id="TWF49640.1"/>
    </source>
</evidence>
<accession>A0A561QGY8</accession>
<comment type="caution">
    <text evidence="2">The sequence shown here is derived from an EMBL/GenBank/DDBJ whole genome shotgun (WGS) entry which is preliminary data.</text>
</comment>
<name>A0A561QGY8_9HYPH</name>
<dbReference type="InterPro" id="IPR041657">
    <property type="entry name" value="HTH_17"/>
</dbReference>
<sequence>MTLLSDEIIDGDLLMGAPAIAKFLGVTQRQVYRLTYEKIVPHFKLGGTVAARRSSLSAWMKQAEARAAA</sequence>
<gene>
    <name evidence="2" type="ORF">FHW37_1076</name>
</gene>
<dbReference type="Proteomes" id="UP000320653">
    <property type="component" value="Unassembled WGS sequence"/>
</dbReference>
<protein>
    <submittedName>
        <fullName evidence="2">Excisionase family DNA binding protein</fullName>
    </submittedName>
</protein>